<keyword evidence="3" id="KW-1185">Reference proteome</keyword>
<protein>
    <recommendedName>
        <fullName evidence="4">Prefoldin subunit 5</fullName>
    </recommendedName>
</protein>
<evidence type="ECO:0008006" key="4">
    <source>
        <dbReference type="Google" id="ProtNLM"/>
    </source>
</evidence>
<dbReference type="AlphaFoldDB" id="A0A9W7FMA7"/>
<accession>A0A9W7FMA7</accession>
<dbReference type="PANTHER" id="PTHR12674:SF2">
    <property type="entry name" value="PREFOLDIN SUBUNIT 5"/>
    <property type="match status" value="1"/>
</dbReference>
<dbReference type="InterPro" id="IPR004127">
    <property type="entry name" value="Prefoldin_subunit_alpha"/>
</dbReference>
<evidence type="ECO:0000256" key="1">
    <source>
        <dbReference type="ARBA" id="ARBA00010048"/>
    </source>
</evidence>
<evidence type="ECO:0000313" key="2">
    <source>
        <dbReference type="EMBL" id="GMI14669.1"/>
    </source>
</evidence>
<dbReference type="Proteomes" id="UP001165122">
    <property type="component" value="Unassembled WGS sequence"/>
</dbReference>
<dbReference type="InterPro" id="IPR009053">
    <property type="entry name" value="Prefoldin"/>
</dbReference>
<comment type="caution">
    <text evidence="2">The sequence shown here is derived from an EMBL/GenBank/DDBJ whole genome shotgun (WGS) entry which is preliminary data.</text>
</comment>
<dbReference type="Gene3D" id="1.10.287.370">
    <property type="match status" value="1"/>
</dbReference>
<evidence type="ECO:0000313" key="3">
    <source>
        <dbReference type="Proteomes" id="UP001165122"/>
    </source>
</evidence>
<dbReference type="GO" id="GO:1990115">
    <property type="term" value="P:RNA polymerase III assembly"/>
    <property type="evidence" value="ECO:0007669"/>
    <property type="project" value="TreeGrafter"/>
</dbReference>
<dbReference type="EMBL" id="BRXW01000217">
    <property type="protein sequence ID" value="GMI14669.1"/>
    <property type="molecule type" value="Genomic_DNA"/>
</dbReference>
<name>A0A9W7FMA7_9STRA</name>
<gene>
    <name evidence="2" type="ORF">TrLO_g12502</name>
</gene>
<organism evidence="2 3">
    <name type="scientific">Triparma laevis f. longispina</name>
    <dbReference type="NCBI Taxonomy" id="1714387"/>
    <lineage>
        <taxon>Eukaryota</taxon>
        <taxon>Sar</taxon>
        <taxon>Stramenopiles</taxon>
        <taxon>Ochrophyta</taxon>
        <taxon>Bolidophyceae</taxon>
        <taxon>Parmales</taxon>
        <taxon>Triparmaceae</taxon>
        <taxon>Triparma</taxon>
    </lineage>
</organism>
<dbReference type="Pfam" id="PF02996">
    <property type="entry name" value="Prefoldin"/>
    <property type="match status" value="1"/>
</dbReference>
<dbReference type="GO" id="GO:0006457">
    <property type="term" value="P:protein folding"/>
    <property type="evidence" value="ECO:0007669"/>
    <property type="project" value="InterPro"/>
</dbReference>
<dbReference type="SUPFAM" id="SSF46579">
    <property type="entry name" value="Prefoldin"/>
    <property type="match status" value="1"/>
</dbReference>
<dbReference type="PANTHER" id="PTHR12674">
    <property type="entry name" value="PREFOLDIN SUBUNIT 5"/>
    <property type="match status" value="1"/>
</dbReference>
<dbReference type="CDD" id="cd23157">
    <property type="entry name" value="Prefoldin_5"/>
    <property type="match status" value="1"/>
</dbReference>
<dbReference type="GO" id="GO:1990114">
    <property type="term" value="P:RNA polymerase II core complex assembly"/>
    <property type="evidence" value="ECO:0007669"/>
    <property type="project" value="TreeGrafter"/>
</dbReference>
<reference evidence="3" key="1">
    <citation type="journal article" date="2023" name="Commun. Biol.">
        <title>Genome analysis of Parmales, the sister group of diatoms, reveals the evolutionary specialization of diatoms from phago-mixotrophs to photoautotrophs.</title>
        <authorList>
            <person name="Ban H."/>
            <person name="Sato S."/>
            <person name="Yoshikawa S."/>
            <person name="Yamada K."/>
            <person name="Nakamura Y."/>
            <person name="Ichinomiya M."/>
            <person name="Sato N."/>
            <person name="Blanc-Mathieu R."/>
            <person name="Endo H."/>
            <person name="Kuwata A."/>
            <person name="Ogata H."/>
        </authorList>
    </citation>
    <scope>NUCLEOTIDE SEQUENCE [LARGE SCALE GENOMIC DNA]</scope>
    <source>
        <strain evidence="3">NIES 3700</strain>
    </source>
</reference>
<dbReference type="GO" id="GO:0051082">
    <property type="term" value="F:unfolded protein binding"/>
    <property type="evidence" value="ECO:0007669"/>
    <property type="project" value="InterPro"/>
</dbReference>
<sequence length="150" mass="16699">MSNEMDLNGLSLEQLAQFKQQEENKLQQITSHYSSLKSAQARFIQSQSTLSTLTPSTLSKPVMVPLTQSLYVPATILDPSKVMVELGTGFYCEKSPMEAGKFMERKVALVGKNADNLYNVVVSTRKNIEAIIMTMQGKMDQRMMQEGQAA</sequence>
<dbReference type="NCBIfam" id="TIGR00293">
    <property type="entry name" value="prefoldin subunit alpha"/>
    <property type="match status" value="1"/>
</dbReference>
<dbReference type="GO" id="GO:0005737">
    <property type="term" value="C:cytoplasm"/>
    <property type="evidence" value="ECO:0007669"/>
    <property type="project" value="TreeGrafter"/>
</dbReference>
<dbReference type="GO" id="GO:0016272">
    <property type="term" value="C:prefoldin complex"/>
    <property type="evidence" value="ECO:0007669"/>
    <property type="project" value="InterPro"/>
</dbReference>
<comment type="similarity">
    <text evidence="1">Belongs to the prefoldin subunit alpha family.</text>
</comment>
<dbReference type="OrthoDB" id="10267474at2759"/>
<proteinExistence type="inferred from homology"/>
<dbReference type="InterPro" id="IPR011599">
    <property type="entry name" value="PFD_alpha_archaea"/>
</dbReference>
<dbReference type="GO" id="GO:1990113">
    <property type="term" value="P:RNA polymerase I assembly"/>
    <property type="evidence" value="ECO:0007669"/>
    <property type="project" value="TreeGrafter"/>
</dbReference>